<keyword evidence="2" id="KW-1185">Reference proteome</keyword>
<dbReference type="STRING" id="197479.BFW38_06390"/>
<protein>
    <submittedName>
        <fullName evidence="1">Uncharacterized protein</fullName>
    </submittedName>
</protein>
<dbReference type="Proteomes" id="UP000094291">
    <property type="component" value="Unassembled WGS sequence"/>
</dbReference>
<dbReference type="AlphaFoldDB" id="A0A1E2V8R0"/>
<dbReference type="OrthoDB" id="5689128at2"/>
<accession>A0A1E2V8R0</accession>
<dbReference type="RefSeq" id="WP_068997642.1">
    <property type="nucleotide sequence ID" value="NZ_MDTQ01000001.1"/>
</dbReference>
<name>A0A1E2V8R0_9GAMM</name>
<organism evidence="1 2">
    <name type="scientific">Terasakiispira papahanaumokuakeensis</name>
    <dbReference type="NCBI Taxonomy" id="197479"/>
    <lineage>
        <taxon>Bacteria</taxon>
        <taxon>Pseudomonadati</taxon>
        <taxon>Pseudomonadota</taxon>
        <taxon>Gammaproteobacteria</taxon>
        <taxon>Oceanospirillales</taxon>
        <taxon>Terasakiispira</taxon>
    </lineage>
</organism>
<evidence type="ECO:0000313" key="2">
    <source>
        <dbReference type="Proteomes" id="UP000094291"/>
    </source>
</evidence>
<gene>
    <name evidence="1" type="ORF">BFW38_06390</name>
</gene>
<comment type="caution">
    <text evidence="1">The sequence shown here is derived from an EMBL/GenBank/DDBJ whole genome shotgun (WGS) entry which is preliminary data.</text>
</comment>
<evidence type="ECO:0000313" key="1">
    <source>
        <dbReference type="EMBL" id="ODC03226.1"/>
    </source>
</evidence>
<sequence length="122" mass="14041">MTLQVEFWHLLLLLLSLLGSACVAAGAFGRVLLAQLQRHLDQRFEGFDGQLAALDQGRKDEAAQLKQVERDLMELKIDLPNSYVRREDYIRGQSIIENKLDSLALKLENAQLREQMEGRYER</sequence>
<proteinExistence type="predicted"/>
<dbReference type="EMBL" id="MDTQ01000001">
    <property type="protein sequence ID" value="ODC03226.1"/>
    <property type="molecule type" value="Genomic_DNA"/>
</dbReference>
<reference evidence="1 2" key="1">
    <citation type="submission" date="2016-08" db="EMBL/GenBank/DDBJ databases">
        <authorList>
            <person name="Seilhamer J.J."/>
        </authorList>
    </citation>
    <scope>NUCLEOTIDE SEQUENCE [LARGE SCALE GENOMIC DNA]</scope>
    <source>
        <strain evidence="1 2">PH27A</strain>
    </source>
</reference>